<dbReference type="RefSeq" id="WP_172437211.1">
    <property type="nucleotide sequence ID" value="NZ_AP014940.1"/>
</dbReference>
<gene>
    <name evidence="1" type="ORF">LEN_2192</name>
</gene>
<reference evidence="1 2" key="1">
    <citation type="journal article" date="2017" name="DNA Res.">
        <title>Complete genome sequence and expression profile of the commercial lytic enzyme producer Lysobacter enzymogenes M497-1.</title>
        <authorList>
            <person name="Takami H."/>
            <person name="Toyoda A."/>
            <person name="Uchiyama I."/>
            <person name="Itoh T."/>
            <person name="Takaki Y."/>
            <person name="Arai W."/>
            <person name="Nishi S."/>
            <person name="Kawai M."/>
            <person name="Shinya K."/>
            <person name="Ikeda H."/>
        </authorList>
    </citation>
    <scope>NUCLEOTIDE SEQUENCE [LARGE SCALE GENOMIC DNA]</scope>
    <source>
        <strain evidence="1 2">M497-1</strain>
    </source>
</reference>
<evidence type="ECO:0000313" key="1">
    <source>
        <dbReference type="EMBL" id="BAV97679.1"/>
    </source>
</evidence>
<dbReference type="GeneID" id="83064062"/>
<dbReference type="SUPFAM" id="SSF52540">
    <property type="entry name" value="P-loop containing nucleoside triphosphate hydrolases"/>
    <property type="match status" value="1"/>
</dbReference>
<dbReference type="Proteomes" id="UP000218824">
    <property type="component" value="Chromosome"/>
</dbReference>
<dbReference type="Pfam" id="PF13671">
    <property type="entry name" value="AAA_33"/>
    <property type="match status" value="1"/>
</dbReference>
<name>A0AAU9AG92_LYSEN</name>
<dbReference type="AlphaFoldDB" id="A0AAU9AG92"/>
<evidence type="ECO:0000313" key="2">
    <source>
        <dbReference type="Proteomes" id="UP000218824"/>
    </source>
</evidence>
<protein>
    <recommendedName>
        <fullName evidence="3">AAA family ATPase</fullName>
    </recommendedName>
</protein>
<sequence length="182" mass="18768">MATAAIDFAGHILILSGPPGAGKTTLARRLAALPGSSKAHLHADDFFHAIKHGAISPYRPEAHARNAVVIEALAAAAQAYAAGGLLTIVDGVIGPWFLAAFRRLAAPVHYLVLQPPLEAAIARCRERGYGLADASAVAALHAQLADLGELRAHALATGEATPEQALKRVVDALASGAFALPR</sequence>
<proteinExistence type="predicted"/>
<dbReference type="Gene3D" id="3.40.50.300">
    <property type="entry name" value="P-loop containing nucleotide triphosphate hydrolases"/>
    <property type="match status" value="1"/>
</dbReference>
<dbReference type="KEGG" id="lem:LEN_2192"/>
<accession>A0AAU9AG92</accession>
<evidence type="ECO:0008006" key="3">
    <source>
        <dbReference type="Google" id="ProtNLM"/>
    </source>
</evidence>
<dbReference type="InterPro" id="IPR027417">
    <property type="entry name" value="P-loop_NTPase"/>
</dbReference>
<organism evidence="1 2">
    <name type="scientific">Lysobacter enzymogenes</name>
    <dbReference type="NCBI Taxonomy" id="69"/>
    <lineage>
        <taxon>Bacteria</taxon>
        <taxon>Pseudomonadati</taxon>
        <taxon>Pseudomonadota</taxon>
        <taxon>Gammaproteobacteria</taxon>
        <taxon>Lysobacterales</taxon>
        <taxon>Lysobacteraceae</taxon>
        <taxon>Lysobacter</taxon>
    </lineage>
</organism>
<dbReference type="EMBL" id="AP014940">
    <property type="protein sequence ID" value="BAV97679.1"/>
    <property type="molecule type" value="Genomic_DNA"/>
</dbReference>